<gene>
    <name evidence="2" type="ORF">SHKM778_55460</name>
</gene>
<sequence length="310" mass="33175">MRLSSYVRKAAMGAAAILLLAGCTGEQEVGGTVEQAAERPASWTNLPVRTGARDVVHRSYEVRITVKSLVRGSQEDMRGRAWTRSWGHGPHYLTFEVTNTGRKKIPAVYMVDSNFALNGTDWARGEEVYVSGGRPGGVDLPCTDTTPKTLAPGDSYTTCVTYALPEGVGVLSLTHNADGYLDEGGAVATWAVEGGLEAASAGLAEPGDIARVRWDAREDGILELPATLVSVRRGSTADLANLDLNLNENERRGVPYYVLITYTNTGPKDLYPGQADRVRLLTEGGRQIQGKTPTSSTRRSPAVRPTGSPG</sequence>
<accession>A0AAT9HNX3</accession>
<evidence type="ECO:0008006" key="3">
    <source>
        <dbReference type="Google" id="ProtNLM"/>
    </source>
</evidence>
<proteinExistence type="predicted"/>
<dbReference type="EMBL" id="AP035768">
    <property type="protein sequence ID" value="BFO19158.1"/>
    <property type="molecule type" value="Genomic_DNA"/>
</dbReference>
<reference evidence="2" key="2">
    <citation type="submission" date="2024-07" db="EMBL/GenBank/DDBJ databases">
        <title>Streptomyces haneummycinica sp. nov., a new antibiotic-producing actinobacterium isolated from marine sediment.</title>
        <authorList>
            <person name="Uemura M."/>
            <person name="Hamada M."/>
            <person name="Hirano S."/>
            <person name="Kobayashi K."/>
            <person name="Ohshiro T."/>
            <person name="Kobayashi T."/>
            <person name="Terahara T."/>
        </authorList>
    </citation>
    <scope>NUCLEOTIDE SEQUENCE</scope>
    <source>
        <strain evidence="2">KM77-8</strain>
    </source>
</reference>
<evidence type="ECO:0000256" key="1">
    <source>
        <dbReference type="SAM" id="MobiDB-lite"/>
    </source>
</evidence>
<organism evidence="2">
    <name type="scientific">Streptomyces haneummycinicus</name>
    <dbReference type="NCBI Taxonomy" id="3074435"/>
    <lineage>
        <taxon>Bacteria</taxon>
        <taxon>Bacillati</taxon>
        <taxon>Actinomycetota</taxon>
        <taxon>Actinomycetes</taxon>
        <taxon>Kitasatosporales</taxon>
        <taxon>Streptomycetaceae</taxon>
        <taxon>Streptomyces</taxon>
    </lineage>
</organism>
<feature type="region of interest" description="Disordered" evidence="1">
    <location>
        <begin position="283"/>
        <end position="310"/>
    </location>
</feature>
<reference evidence="2" key="1">
    <citation type="submission" date="2024-06" db="EMBL/GenBank/DDBJ databases">
        <authorList>
            <consortium name="consrtm"/>
            <person name="Uemura M."/>
            <person name="Terahara T."/>
        </authorList>
    </citation>
    <scope>NUCLEOTIDE SEQUENCE</scope>
    <source>
        <strain evidence="2">KM77-8</strain>
    </source>
</reference>
<name>A0AAT9HNX3_9ACTN</name>
<feature type="compositionally biased region" description="Polar residues" evidence="1">
    <location>
        <begin position="289"/>
        <end position="299"/>
    </location>
</feature>
<evidence type="ECO:0000313" key="2">
    <source>
        <dbReference type="EMBL" id="BFO19158.1"/>
    </source>
</evidence>
<protein>
    <recommendedName>
        <fullName evidence="3">DUF4352 domain-containing protein</fullName>
    </recommendedName>
</protein>
<dbReference type="AlphaFoldDB" id="A0AAT9HNX3"/>
<dbReference type="PROSITE" id="PS51257">
    <property type="entry name" value="PROKAR_LIPOPROTEIN"/>
    <property type="match status" value="1"/>
</dbReference>